<accession>A0AA47KJ59</accession>
<proteinExistence type="predicted"/>
<dbReference type="RefSeq" id="WP_269578441.1">
    <property type="nucleotide sequence ID" value="NZ_CP114588.1"/>
</dbReference>
<evidence type="ECO:0000313" key="2">
    <source>
        <dbReference type="Proteomes" id="UP001164748"/>
    </source>
</evidence>
<dbReference type="EMBL" id="CP114588">
    <property type="protein sequence ID" value="WBA07856.1"/>
    <property type="molecule type" value="Genomic_DNA"/>
</dbReference>
<reference evidence="1" key="1">
    <citation type="submission" date="2022-09" db="EMBL/GenBank/DDBJ databases">
        <authorList>
            <person name="Li Z.-J."/>
        </authorList>
    </citation>
    <scope>NUCLEOTIDE SEQUENCE</scope>
    <source>
        <strain evidence="1">TGB11</strain>
    </source>
</reference>
<dbReference type="SUPFAM" id="SSF56059">
    <property type="entry name" value="Glutathione synthetase ATP-binding domain-like"/>
    <property type="match status" value="1"/>
</dbReference>
<protein>
    <submittedName>
        <fullName evidence="1">ATP-grasp fold amidoligase family protein</fullName>
    </submittedName>
</protein>
<sequence length="296" mass="34743">MAFILEVDGLDILRDFLRILLGAELYSKARFFLTHHYFCCRSFPRTFSEKIISRKFDDNPKKYSLFVDKYTVREYVERKIGKEYLIPVVKVKDFLNLNDFDSLPNEFVIKASNGGGGKNVLVVEDKEKLDLERLCSDFNRYLKVKMGKIVDEHFYDIEEPKIIIENRIKNNDRTPLLDYKFHRFHSKGETRYLLQINSEYNTKNCTKTLYDLNGCKSEIQFSGYSHGPNTIEIPRNIGEMIEIVDGLAEGFPYVRIDLFNVDEKIYFGEMTFCPASGWDKINTKENDFLLGSWWGE</sequence>
<dbReference type="InterPro" id="IPR029465">
    <property type="entry name" value="ATPgrasp_TupA"/>
</dbReference>
<organism evidence="1 2">
    <name type="scientific">Salinivibrio kushneri</name>
    <dbReference type="NCBI Taxonomy" id="1908198"/>
    <lineage>
        <taxon>Bacteria</taxon>
        <taxon>Pseudomonadati</taxon>
        <taxon>Pseudomonadota</taxon>
        <taxon>Gammaproteobacteria</taxon>
        <taxon>Vibrionales</taxon>
        <taxon>Vibrionaceae</taxon>
        <taxon>Salinivibrio</taxon>
    </lineage>
</organism>
<evidence type="ECO:0000313" key="1">
    <source>
        <dbReference type="EMBL" id="WBA07856.1"/>
    </source>
</evidence>
<dbReference type="Pfam" id="PF14305">
    <property type="entry name" value="ATPgrasp_TupA"/>
    <property type="match status" value="1"/>
</dbReference>
<dbReference type="AlphaFoldDB" id="A0AA47KJ59"/>
<gene>
    <name evidence="1" type="ORF">N8M53_08360</name>
</gene>
<dbReference type="Proteomes" id="UP001164748">
    <property type="component" value="Chromosome"/>
</dbReference>
<name>A0AA47KJ59_9GAMM</name>